<dbReference type="PRINTS" id="PR00868">
    <property type="entry name" value="DNAPOLI"/>
</dbReference>
<dbReference type="InterPro" id="IPR036397">
    <property type="entry name" value="RNaseH_sf"/>
</dbReference>
<dbReference type="InterPro" id="IPR001098">
    <property type="entry name" value="DNA-dir_DNA_pol_A_palm_dom"/>
</dbReference>
<dbReference type="Gene3D" id="3.30.70.370">
    <property type="match status" value="1"/>
</dbReference>
<evidence type="ECO:0000259" key="12">
    <source>
        <dbReference type="SMART" id="SM00482"/>
    </source>
</evidence>
<dbReference type="CDD" id="cd08637">
    <property type="entry name" value="DNA_pol_A_pol_I_C"/>
    <property type="match status" value="1"/>
</dbReference>
<dbReference type="SUPFAM" id="SSF53098">
    <property type="entry name" value="Ribonuclease H-like"/>
    <property type="match status" value="1"/>
</dbReference>
<evidence type="ECO:0000256" key="1">
    <source>
        <dbReference type="ARBA" id="ARBA00007705"/>
    </source>
</evidence>
<proteinExistence type="inferred from homology"/>
<dbReference type="FunFam" id="1.10.150.20:FF:000002">
    <property type="entry name" value="DNA polymerase I"/>
    <property type="match status" value="1"/>
</dbReference>
<keyword evidence="6 11" id="KW-0235">DNA replication</keyword>
<keyword evidence="4 11" id="KW-0808">Transferase</keyword>
<keyword evidence="7 11" id="KW-0239">DNA-directed DNA polymerase</keyword>
<dbReference type="Gene3D" id="3.30.420.10">
    <property type="entry name" value="Ribonuclease H-like superfamily/Ribonuclease H"/>
    <property type="match status" value="1"/>
</dbReference>
<dbReference type="NCBIfam" id="TIGR00593">
    <property type="entry name" value="pola"/>
    <property type="match status" value="1"/>
</dbReference>
<dbReference type="Gene3D" id="1.10.150.20">
    <property type="entry name" value="5' to 3' exonuclease, C-terminal subdomain"/>
    <property type="match status" value="1"/>
</dbReference>
<comment type="similarity">
    <text evidence="1 11">Belongs to the DNA polymerase type-A family.</text>
</comment>
<dbReference type="Proteomes" id="UP000823769">
    <property type="component" value="Unassembled WGS sequence"/>
</dbReference>
<dbReference type="InterPro" id="IPR012337">
    <property type="entry name" value="RNaseH-like_sf"/>
</dbReference>
<accession>A0A9D9IWI4</accession>
<dbReference type="Gene3D" id="1.20.1060.10">
    <property type="entry name" value="Taq DNA Polymerase, Chain T, domain 4"/>
    <property type="match status" value="1"/>
</dbReference>
<dbReference type="Pfam" id="PF00476">
    <property type="entry name" value="DNA_pol_A"/>
    <property type="match status" value="1"/>
</dbReference>
<name>A0A9D9IWI4_9BACT</name>
<dbReference type="InterPro" id="IPR043502">
    <property type="entry name" value="DNA/RNA_pol_sf"/>
</dbReference>
<dbReference type="SUPFAM" id="SSF56672">
    <property type="entry name" value="DNA/RNA polymerases"/>
    <property type="match status" value="1"/>
</dbReference>
<feature type="non-terminal residue" evidence="13">
    <location>
        <position position="1"/>
    </location>
</feature>
<organism evidence="13 14">
    <name type="scientific">Candidatus Cryptobacteroides avistercoris</name>
    <dbReference type="NCBI Taxonomy" id="2840758"/>
    <lineage>
        <taxon>Bacteria</taxon>
        <taxon>Pseudomonadati</taxon>
        <taxon>Bacteroidota</taxon>
        <taxon>Bacteroidia</taxon>
        <taxon>Bacteroidales</taxon>
        <taxon>Candidatus Cryptobacteroides</taxon>
    </lineage>
</organism>
<dbReference type="InterPro" id="IPR018320">
    <property type="entry name" value="DNA_polymerase_1"/>
</dbReference>
<dbReference type="PANTHER" id="PTHR10133:SF27">
    <property type="entry name" value="DNA POLYMERASE NU"/>
    <property type="match status" value="1"/>
</dbReference>
<comment type="catalytic activity">
    <reaction evidence="9 11">
        <text>DNA(n) + a 2'-deoxyribonucleoside 5'-triphosphate = DNA(n+1) + diphosphate</text>
        <dbReference type="Rhea" id="RHEA:22508"/>
        <dbReference type="Rhea" id="RHEA-COMP:17339"/>
        <dbReference type="Rhea" id="RHEA-COMP:17340"/>
        <dbReference type="ChEBI" id="CHEBI:33019"/>
        <dbReference type="ChEBI" id="CHEBI:61560"/>
        <dbReference type="ChEBI" id="CHEBI:173112"/>
        <dbReference type="EC" id="2.7.7.7"/>
    </reaction>
</comment>
<dbReference type="AlphaFoldDB" id="A0A9D9IWI4"/>
<evidence type="ECO:0000256" key="4">
    <source>
        <dbReference type="ARBA" id="ARBA00022679"/>
    </source>
</evidence>
<gene>
    <name evidence="11 13" type="primary">polA</name>
    <name evidence="13" type="ORF">IAB76_02405</name>
</gene>
<dbReference type="InterPro" id="IPR019760">
    <property type="entry name" value="DNA-dir_DNA_pol_A_CS"/>
</dbReference>
<dbReference type="InterPro" id="IPR002298">
    <property type="entry name" value="DNA_polymerase_A"/>
</dbReference>
<dbReference type="SMART" id="SM00482">
    <property type="entry name" value="POLAc"/>
    <property type="match status" value="1"/>
</dbReference>
<protein>
    <recommendedName>
        <fullName evidence="3 10">DNA polymerase I</fullName>
        <ecNumber evidence="2 10">2.7.7.7</ecNumber>
    </recommendedName>
</protein>
<comment type="caution">
    <text evidence="13">The sequence shown here is derived from an EMBL/GenBank/DDBJ whole genome shotgun (WGS) entry which is preliminary data.</text>
</comment>
<dbReference type="GO" id="GO:0003677">
    <property type="term" value="F:DNA binding"/>
    <property type="evidence" value="ECO:0007669"/>
    <property type="project" value="UniProtKB-UniRule"/>
</dbReference>
<dbReference type="PROSITE" id="PS00447">
    <property type="entry name" value="DNA_POLYMERASE_A"/>
    <property type="match status" value="1"/>
</dbReference>
<feature type="domain" description="DNA-directed DNA polymerase family A palm" evidence="12">
    <location>
        <begin position="246"/>
        <end position="453"/>
    </location>
</feature>
<evidence type="ECO:0000256" key="7">
    <source>
        <dbReference type="ARBA" id="ARBA00022932"/>
    </source>
</evidence>
<evidence type="ECO:0000256" key="8">
    <source>
        <dbReference type="ARBA" id="ARBA00023125"/>
    </source>
</evidence>
<keyword evidence="8 11" id="KW-0238">DNA-binding</keyword>
<evidence type="ECO:0000313" key="13">
    <source>
        <dbReference type="EMBL" id="MBO8479948.1"/>
    </source>
</evidence>
<keyword evidence="11" id="KW-0234">DNA repair</keyword>
<sequence length="489" mass="54322">GRLEDVELMHYLLNPESSHSLGRLAMGYLGVALDDAGPAEPAGLFDDAPAEDESGALRETAVLLPLADRLNAEIDRTEGMRRLYDEIEEPLLSVLSRMERTGVKVDLDSLRDYAAGLRREMLEKEAAVREIAGDPQFNVSSPRQIGALVYEKLKLAPKAKKPKSGNWPTDERTLLELGSDSPVIDLILDYRGLRKLLSTYIEPFAGYISPRDGRVHTTFNQTLTSTGRLSSSNPNLQNIPIRTDQGREIRRAFVAGSPGSVMMSADYSQIELRIMAHLSQDEHLVAAFRAGHDIHAATAARIFGVKLEDVSADQRRTAKTVNFGIMYGMSSFGLSQRLHCAPQEAKKIIDDYFSTFPSIRGFIDRTLAGARENGYVETMFGRRRYIPDLRSNNANVRALAERNAVNAPIQGTAADIIKLAMNHVDRRLREDGLQSRMVLQIHDELLLEVPEGEIGAVRSLLVEEMENVISLSVPLTVECNYGKNWLEAH</sequence>
<dbReference type="EMBL" id="JADILW010000036">
    <property type="protein sequence ID" value="MBO8479948.1"/>
    <property type="molecule type" value="Genomic_DNA"/>
</dbReference>
<evidence type="ECO:0000256" key="2">
    <source>
        <dbReference type="ARBA" id="ARBA00012417"/>
    </source>
</evidence>
<evidence type="ECO:0000256" key="3">
    <source>
        <dbReference type="ARBA" id="ARBA00020311"/>
    </source>
</evidence>
<dbReference type="PANTHER" id="PTHR10133">
    <property type="entry name" value="DNA POLYMERASE I"/>
    <property type="match status" value="1"/>
</dbReference>
<evidence type="ECO:0000256" key="11">
    <source>
        <dbReference type="RuleBase" id="RU004460"/>
    </source>
</evidence>
<dbReference type="EC" id="2.7.7.7" evidence="2 10"/>
<keyword evidence="5 11" id="KW-0548">Nucleotidyltransferase</keyword>
<reference evidence="13" key="1">
    <citation type="submission" date="2020-10" db="EMBL/GenBank/DDBJ databases">
        <authorList>
            <person name="Gilroy R."/>
        </authorList>
    </citation>
    <scope>NUCLEOTIDE SEQUENCE</scope>
    <source>
        <strain evidence="13">B3-1481</strain>
    </source>
</reference>
<evidence type="ECO:0000256" key="9">
    <source>
        <dbReference type="ARBA" id="ARBA00049244"/>
    </source>
</evidence>
<evidence type="ECO:0000256" key="10">
    <source>
        <dbReference type="NCBIfam" id="TIGR00593"/>
    </source>
</evidence>
<evidence type="ECO:0000256" key="6">
    <source>
        <dbReference type="ARBA" id="ARBA00022705"/>
    </source>
</evidence>
<dbReference type="GO" id="GO:0006302">
    <property type="term" value="P:double-strand break repair"/>
    <property type="evidence" value="ECO:0007669"/>
    <property type="project" value="TreeGrafter"/>
</dbReference>
<keyword evidence="11" id="KW-0227">DNA damage</keyword>
<reference evidence="13" key="2">
    <citation type="journal article" date="2021" name="PeerJ">
        <title>Extensive microbial diversity within the chicken gut microbiome revealed by metagenomics and culture.</title>
        <authorList>
            <person name="Gilroy R."/>
            <person name="Ravi A."/>
            <person name="Getino M."/>
            <person name="Pursley I."/>
            <person name="Horton D.L."/>
            <person name="Alikhan N.F."/>
            <person name="Baker D."/>
            <person name="Gharbi K."/>
            <person name="Hall N."/>
            <person name="Watson M."/>
            <person name="Adriaenssens E.M."/>
            <person name="Foster-Nyarko E."/>
            <person name="Jarju S."/>
            <person name="Secka A."/>
            <person name="Antonio M."/>
            <person name="Oren A."/>
            <person name="Chaudhuri R.R."/>
            <person name="La Ragione R."/>
            <person name="Hildebrand F."/>
            <person name="Pallen M.J."/>
        </authorList>
    </citation>
    <scope>NUCLEOTIDE SEQUENCE</scope>
    <source>
        <strain evidence="13">B3-1481</strain>
    </source>
</reference>
<evidence type="ECO:0000256" key="5">
    <source>
        <dbReference type="ARBA" id="ARBA00022695"/>
    </source>
</evidence>
<dbReference type="GO" id="GO:0003887">
    <property type="term" value="F:DNA-directed DNA polymerase activity"/>
    <property type="evidence" value="ECO:0007669"/>
    <property type="project" value="UniProtKB-UniRule"/>
</dbReference>
<evidence type="ECO:0000313" key="14">
    <source>
        <dbReference type="Proteomes" id="UP000823769"/>
    </source>
</evidence>
<dbReference type="GO" id="GO:0006261">
    <property type="term" value="P:DNA-templated DNA replication"/>
    <property type="evidence" value="ECO:0007669"/>
    <property type="project" value="UniProtKB-UniRule"/>
</dbReference>